<evidence type="ECO:0000256" key="4">
    <source>
        <dbReference type="ARBA" id="ARBA00022989"/>
    </source>
</evidence>
<protein>
    <recommendedName>
        <fullName evidence="7">G domain-containing protein</fullName>
    </recommendedName>
</protein>
<keyword evidence="6" id="KW-0472">Membrane</keyword>
<dbReference type="PANTHER" id="PTHR42714:SF6">
    <property type="entry name" value="TRANSLATION INITIATION FACTOR IF-2"/>
    <property type="match status" value="1"/>
</dbReference>
<reference evidence="8 9" key="1">
    <citation type="journal article" date="2007" name="Photosyn. Res.">
        <title>Complete nucleotide sequence of the freshwater unicellular cyanobacterium Synechococcus elongatus PCC 6301 chromosome: gene content and organization.</title>
        <authorList>
            <person name="Sugita C."/>
            <person name="Ogata K."/>
            <person name="Shikata M."/>
            <person name="Jikuya H."/>
            <person name="Takano J."/>
            <person name="Furumichi M."/>
            <person name="Kanehisa M."/>
            <person name="Omata T."/>
            <person name="Sugiura M."/>
            <person name="Sugita M."/>
        </authorList>
    </citation>
    <scope>NUCLEOTIDE SEQUENCE [LARGE SCALE GENOMIC DNA]</scope>
    <source>
        <strain evidence="9">ATCC 27144 / PCC 6301 / SAUG 1402/1</strain>
    </source>
</reference>
<feature type="domain" description="G" evidence="7">
    <location>
        <begin position="71"/>
        <end position="196"/>
    </location>
</feature>
<evidence type="ECO:0000256" key="5">
    <source>
        <dbReference type="ARBA" id="ARBA00023134"/>
    </source>
</evidence>
<evidence type="ECO:0000256" key="3">
    <source>
        <dbReference type="ARBA" id="ARBA00022741"/>
    </source>
</evidence>
<keyword evidence="4" id="KW-1133">Transmembrane helix</keyword>
<dbReference type="Pfam" id="PF01926">
    <property type="entry name" value="MMR_HSR1"/>
    <property type="match status" value="1"/>
</dbReference>
<sequence>MVDSLQQWQEVEAVLADLSQASQEHHYRQTHRLVQDYLDRLQLSPREQQGLEPLLKSLERMQAKLEQQVLHIAVFGLVGRGKSSLLNALVGETVFETGAIHGVTTAIATAAWPLTTDEDGVQRLRWSGLGDVQVELIDTPGIDEIDGDQWEALAKRVAQQADLILFVVSGDISQLEQDTLTVLHQAHKPLLLVLNKADQYGDRDREAIRNKLADERLRHLISIDEIVTVAAAPRQAEPEYDGDRLVGTKLVSLPPQVEPLRQRIITLLLHEGQSLLALNALLQMAMVDRQVVRRKLQSRDRQAEELIWRFAIAKGMAVAINPISFVDLLGGAAIDVALILQLSQLYDLPIGEGKAIALLRTIAVGMGSLGLGEGLVRVGLSALKGLMGVAAPVSGGLSLGVYVPVALTQAGIGGFATYAIGQVTKAYLANGADWGPEGAGLLTQQILDSLDEAAILQRLRGEIDRRLRLKQL</sequence>
<evidence type="ECO:0000256" key="1">
    <source>
        <dbReference type="ARBA" id="ARBA00004141"/>
    </source>
</evidence>
<keyword evidence="2" id="KW-0812">Transmembrane</keyword>
<dbReference type="InterPro" id="IPR005225">
    <property type="entry name" value="Small_GTP-bd"/>
</dbReference>
<organism evidence="8 9">
    <name type="scientific">Synechococcus sp. (strain ATCC 27144 / PCC 6301 / SAUG 1402/1)</name>
    <name type="common">Anacystis nidulans</name>
    <dbReference type="NCBI Taxonomy" id="269084"/>
    <lineage>
        <taxon>Bacteria</taxon>
        <taxon>Bacillati</taxon>
        <taxon>Cyanobacteriota</taxon>
        <taxon>Cyanophyceae</taxon>
        <taxon>Synechococcales</taxon>
        <taxon>Synechococcaceae</taxon>
        <taxon>Synechococcus</taxon>
    </lineage>
</organism>
<dbReference type="GO" id="GO:0016020">
    <property type="term" value="C:membrane"/>
    <property type="evidence" value="ECO:0007669"/>
    <property type="project" value="UniProtKB-SubCell"/>
</dbReference>
<dbReference type="InterPro" id="IPR006073">
    <property type="entry name" value="GTP-bd"/>
</dbReference>
<dbReference type="GO" id="GO:0005737">
    <property type="term" value="C:cytoplasm"/>
    <property type="evidence" value="ECO:0007669"/>
    <property type="project" value="TreeGrafter"/>
</dbReference>
<dbReference type="PANTHER" id="PTHR42714">
    <property type="entry name" value="TRNA MODIFICATION GTPASE GTPBP3"/>
    <property type="match status" value="1"/>
</dbReference>
<dbReference type="NCBIfam" id="TIGR00231">
    <property type="entry name" value="small_GTP"/>
    <property type="match status" value="1"/>
</dbReference>
<dbReference type="SUPFAM" id="SSF52540">
    <property type="entry name" value="P-loop containing nucleoside triphosphate hydrolases"/>
    <property type="match status" value="1"/>
</dbReference>
<proteinExistence type="predicted"/>
<dbReference type="EMBL" id="AP008231">
    <property type="protein sequence ID" value="BAD79587.1"/>
    <property type="molecule type" value="Genomic_DNA"/>
</dbReference>
<dbReference type="GO" id="GO:0005525">
    <property type="term" value="F:GTP binding"/>
    <property type="evidence" value="ECO:0007669"/>
    <property type="project" value="UniProtKB-KW"/>
</dbReference>
<evidence type="ECO:0000256" key="2">
    <source>
        <dbReference type="ARBA" id="ARBA00022692"/>
    </source>
</evidence>
<dbReference type="Gene3D" id="3.40.50.300">
    <property type="entry name" value="P-loop containing nucleotide triphosphate hydrolases"/>
    <property type="match status" value="1"/>
</dbReference>
<comment type="subcellular location">
    <subcellularLocation>
        <location evidence="1">Membrane</location>
        <topology evidence="1">Multi-pass membrane protein</topology>
    </subcellularLocation>
</comment>
<gene>
    <name evidence="8" type="ordered locus">syc1397_d</name>
</gene>
<dbReference type="Proteomes" id="UP000001175">
    <property type="component" value="Chromosome"/>
</dbReference>
<dbReference type="Pfam" id="PF05128">
    <property type="entry name" value="DUF697"/>
    <property type="match status" value="1"/>
</dbReference>
<dbReference type="InterPro" id="IPR021147">
    <property type="entry name" value="DUF697"/>
</dbReference>
<dbReference type="CDD" id="cd00880">
    <property type="entry name" value="Era_like"/>
    <property type="match status" value="1"/>
</dbReference>
<dbReference type="GO" id="GO:0002098">
    <property type="term" value="P:tRNA wobble uridine modification"/>
    <property type="evidence" value="ECO:0007669"/>
    <property type="project" value="TreeGrafter"/>
</dbReference>
<dbReference type="KEGG" id="syc:syc1397_d"/>
<dbReference type="GO" id="GO:0030488">
    <property type="term" value="P:tRNA methylation"/>
    <property type="evidence" value="ECO:0007669"/>
    <property type="project" value="TreeGrafter"/>
</dbReference>
<keyword evidence="3" id="KW-0547">Nucleotide-binding</keyword>
<dbReference type="eggNOG" id="COG1100">
    <property type="taxonomic scope" value="Bacteria"/>
</dbReference>
<evidence type="ECO:0000259" key="7">
    <source>
        <dbReference type="Pfam" id="PF01926"/>
    </source>
</evidence>
<keyword evidence="5" id="KW-0342">GTP-binding</keyword>
<evidence type="ECO:0000313" key="8">
    <source>
        <dbReference type="EMBL" id="BAD79587.1"/>
    </source>
</evidence>
<dbReference type="InterPro" id="IPR027417">
    <property type="entry name" value="P-loop_NTPase"/>
</dbReference>
<evidence type="ECO:0000313" key="9">
    <source>
        <dbReference type="Proteomes" id="UP000001175"/>
    </source>
</evidence>
<name>A0A0H3K2Y0_SYNP6</name>
<dbReference type="AlphaFoldDB" id="A0A0H3K2Y0"/>
<accession>A0A0H3K2Y0</accession>
<evidence type="ECO:0000256" key="6">
    <source>
        <dbReference type="ARBA" id="ARBA00023136"/>
    </source>
</evidence>